<feature type="compositionally biased region" description="Basic and acidic residues" evidence="1">
    <location>
        <begin position="117"/>
        <end position="126"/>
    </location>
</feature>
<dbReference type="Gene3D" id="3.40.50.300">
    <property type="entry name" value="P-loop containing nucleotide triphosphate hydrolases"/>
    <property type="match status" value="2"/>
</dbReference>
<comment type="caution">
    <text evidence="4">The sequence shown here is derived from an EMBL/GenBank/DDBJ whole genome shotgun (WGS) entry which is preliminary data.</text>
</comment>
<dbReference type="AlphaFoldDB" id="K1VEF1"/>
<dbReference type="InterPro" id="IPR006083">
    <property type="entry name" value="PRK/URK"/>
</dbReference>
<dbReference type="PANTHER" id="PTHR10285">
    <property type="entry name" value="URIDINE KINASE"/>
    <property type="match status" value="1"/>
</dbReference>
<feature type="domain" description="Phosphoribulokinase/uridine kinase" evidence="2">
    <location>
        <begin position="139"/>
        <end position="190"/>
    </location>
</feature>
<dbReference type="SUPFAM" id="SSF52540">
    <property type="entry name" value="P-loop containing nucleoside triphosphate hydrolases"/>
    <property type="match status" value="1"/>
</dbReference>
<evidence type="ECO:0000313" key="5">
    <source>
        <dbReference type="Proteomes" id="UP000006757"/>
    </source>
</evidence>
<dbReference type="Pfam" id="PF14681">
    <property type="entry name" value="UPRTase"/>
    <property type="match status" value="1"/>
</dbReference>
<sequence length="371" mass="41233">MSPPDPEVKGVSTGKNVVMASRGRAPWYTPDGKVVPAYVIGIAGGSSSGKTSVAKAIMSALNHIPTVLILSQDAFYKQHTEEEIQQAYNNDFDFGELPDPASVTDHRPPKLYRHGAVRREADEQRGHYGSAGPEDARLNCDSDLMLARRIRRDTAERGRDVVGILDQYLRFVKNSYDNFVQPSSRYADILDARTLSFRRDLAKHAHHIVEDFAAEKHIKLLQQTSQLIGIMTILRDERTPRSEFIFYTDRLATLIVEHALNFLPHQHKEIRTPTGVQHVGMGNCEESIIGITILRSGGPFSHGLRRVIRDVPLGSMLIQSDPKTGEPLLLSTSLPDSLHSQAEAKTKQVFLLDSQMGTGAAARECFSFQLP</sequence>
<feature type="domain" description="Phosphoribulokinase/uridine kinase" evidence="2">
    <location>
        <begin position="39"/>
        <end position="94"/>
    </location>
</feature>
<dbReference type="GO" id="GO:0005524">
    <property type="term" value="F:ATP binding"/>
    <property type="evidence" value="ECO:0007669"/>
    <property type="project" value="InterPro"/>
</dbReference>
<keyword evidence="4" id="KW-0808">Transferase</keyword>
<evidence type="ECO:0000313" key="4">
    <source>
        <dbReference type="EMBL" id="EKD02385.1"/>
    </source>
</evidence>
<proteinExistence type="predicted"/>
<dbReference type="STRING" id="1220162.K1VEF1"/>
<feature type="domain" description="Phosphoribosyltransferase" evidence="3">
    <location>
        <begin position="223"/>
        <end position="364"/>
    </location>
</feature>
<evidence type="ECO:0000259" key="3">
    <source>
        <dbReference type="Pfam" id="PF14681"/>
    </source>
</evidence>
<name>K1VEF1_TRIAC</name>
<feature type="region of interest" description="Disordered" evidence="1">
    <location>
        <begin position="114"/>
        <end position="134"/>
    </location>
</feature>
<accession>K1VEF1</accession>
<dbReference type="eggNOG" id="KOG4203">
    <property type="taxonomic scope" value="Eukaryota"/>
</dbReference>
<dbReference type="HOGENOM" id="CLU_021278_0_2_1"/>
<evidence type="ECO:0000259" key="2">
    <source>
        <dbReference type="Pfam" id="PF00485"/>
    </source>
</evidence>
<dbReference type="Proteomes" id="UP000006757">
    <property type="component" value="Unassembled WGS sequence"/>
</dbReference>
<protein>
    <submittedName>
        <fullName evidence="4">Uridine kinase</fullName>
    </submittedName>
</protein>
<gene>
    <name evidence="4" type="ORF">A1Q2_03277</name>
</gene>
<dbReference type="OMA" id="VCNKYPR"/>
<dbReference type="GO" id="GO:0016301">
    <property type="term" value="F:kinase activity"/>
    <property type="evidence" value="ECO:0007669"/>
    <property type="project" value="UniProtKB-KW"/>
</dbReference>
<dbReference type="InterPro" id="IPR000836">
    <property type="entry name" value="PRTase_dom"/>
</dbReference>
<reference evidence="4 5" key="1">
    <citation type="journal article" date="2012" name="Eukaryot. Cell">
        <title>Genome sequence of the Trichosporon asahii environmental strain CBS 8904.</title>
        <authorList>
            <person name="Yang R.Y."/>
            <person name="Li H.T."/>
            <person name="Zhu H."/>
            <person name="Zhou G.P."/>
            <person name="Wang M."/>
            <person name="Wang L."/>
        </authorList>
    </citation>
    <scope>NUCLEOTIDE SEQUENCE [LARGE SCALE GENOMIC DNA]</scope>
    <source>
        <strain evidence="4 5">CBS 8904</strain>
    </source>
</reference>
<dbReference type="Pfam" id="PF00485">
    <property type="entry name" value="PRK"/>
    <property type="match status" value="2"/>
</dbReference>
<dbReference type="InterPro" id="IPR027417">
    <property type="entry name" value="P-loop_NTPase"/>
</dbReference>
<dbReference type="SUPFAM" id="SSF53271">
    <property type="entry name" value="PRTase-like"/>
    <property type="match status" value="1"/>
</dbReference>
<dbReference type="InterPro" id="IPR029057">
    <property type="entry name" value="PRTase-like"/>
</dbReference>
<dbReference type="PRINTS" id="PR00988">
    <property type="entry name" value="URIDINKINASE"/>
</dbReference>
<keyword evidence="4" id="KW-0418">Kinase</keyword>
<organism evidence="4 5">
    <name type="scientific">Trichosporon asahii var. asahii (strain CBS 8904)</name>
    <name type="common">Yeast</name>
    <dbReference type="NCBI Taxonomy" id="1220162"/>
    <lineage>
        <taxon>Eukaryota</taxon>
        <taxon>Fungi</taxon>
        <taxon>Dikarya</taxon>
        <taxon>Basidiomycota</taxon>
        <taxon>Agaricomycotina</taxon>
        <taxon>Tremellomycetes</taxon>
        <taxon>Trichosporonales</taxon>
        <taxon>Trichosporonaceae</taxon>
        <taxon>Trichosporon</taxon>
    </lineage>
</organism>
<dbReference type="OrthoDB" id="738517at2759"/>
<dbReference type="FunCoup" id="K1VEF1">
    <property type="interactions" value="390"/>
</dbReference>
<dbReference type="InParanoid" id="K1VEF1"/>
<keyword evidence="5" id="KW-1185">Reference proteome</keyword>
<dbReference type="EMBL" id="AMBO01000286">
    <property type="protein sequence ID" value="EKD02385.1"/>
    <property type="molecule type" value="Genomic_DNA"/>
</dbReference>
<dbReference type="Gene3D" id="3.40.50.2020">
    <property type="match status" value="1"/>
</dbReference>
<evidence type="ECO:0000256" key="1">
    <source>
        <dbReference type="SAM" id="MobiDB-lite"/>
    </source>
</evidence>